<accession>A0ABS7FMS2</accession>
<evidence type="ECO:0000256" key="4">
    <source>
        <dbReference type="ARBA" id="ARBA00022827"/>
    </source>
</evidence>
<evidence type="ECO:0000259" key="6">
    <source>
        <dbReference type="Pfam" id="PF00441"/>
    </source>
</evidence>
<dbReference type="InterPro" id="IPR052166">
    <property type="entry name" value="Diverse_Acyl-CoA_DH"/>
</dbReference>
<protein>
    <submittedName>
        <fullName evidence="10">Acyl-CoA dehydrogenase</fullName>
    </submittedName>
</protein>
<dbReference type="SUPFAM" id="SSF56645">
    <property type="entry name" value="Acyl-CoA dehydrogenase NM domain-like"/>
    <property type="match status" value="1"/>
</dbReference>
<feature type="domain" description="Acyl-CoA dehydrogenase/oxidase N-terminal" evidence="8">
    <location>
        <begin position="39"/>
        <end position="157"/>
    </location>
</feature>
<dbReference type="InterPro" id="IPR025878">
    <property type="entry name" value="Acyl-CoA_dh-like_C_dom"/>
</dbReference>
<comment type="cofactor">
    <cofactor evidence="1 5">
        <name>FAD</name>
        <dbReference type="ChEBI" id="CHEBI:57692"/>
    </cofactor>
</comment>
<feature type="domain" description="Acyl-CoA oxidase/dehydrogenase middle" evidence="7">
    <location>
        <begin position="163"/>
        <end position="266"/>
    </location>
</feature>
<dbReference type="PANTHER" id="PTHR42803:SF3">
    <property type="entry name" value="ACYL-COA DEHYDROGENASE-RELATED"/>
    <property type="match status" value="1"/>
</dbReference>
<dbReference type="InterPro" id="IPR009075">
    <property type="entry name" value="AcylCo_DH/oxidase_C"/>
</dbReference>
<keyword evidence="3 5" id="KW-0285">Flavoprotein</keyword>
<comment type="caution">
    <text evidence="10">The sequence shown here is derived from an EMBL/GenBank/DDBJ whole genome shotgun (WGS) entry which is preliminary data.</text>
</comment>
<comment type="similarity">
    <text evidence="2 5">Belongs to the acyl-CoA dehydrogenase family.</text>
</comment>
<organism evidence="10 11">
    <name type="scientific">Actinomadura parmotrematis</name>
    <dbReference type="NCBI Taxonomy" id="2864039"/>
    <lineage>
        <taxon>Bacteria</taxon>
        <taxon>Bacillati</taxon>
        <taxon>Actinomycetota</taxon>
        <taxon>Actinomycetes</taxon>
        <taxon>Streptosporangiales</taxon>
        <taxon>Thermomonosporaceae</taxon>
        <taxon>Actinomadura</taxon>
    </lineage>
</organism>
<feature type="domain" description="Acyl-CoA dehydrogenase/oxidase C-terminal" evidence="6">
    <location>
        <begin position="278"/>
        <end position="434"/>
    </location>
</feature>
<dbReference type="Gene3D" id="1.20.140.10">
    <property type="entry name" value="Butyryl-CoA Dehydrogenase, subunit A, domain 3"/>
    <property type="match status" value="1"/>
</dbReference>
<dbReference type="Gene3D" id="2.40.110.10">
    <property type="entry name" value="Butyryl-CoA Dehydrogenase, subunit A, domain 2"/>
    <property type="match status" value="1"/>
</dbReference>
<gene>
    <name evidence="10" type="ORF">K1Y72_04820</name>
</gene>
<keyword evidence="11" id="KW-1185">Reference proteome</keyword>
<dbReference type="InterPro" id="IPR046373">
    <property type="entry name" value="Acyl-CoA_Oxase/DH_mid-dom_sf"/>
</dbReference>
<evidence type="ECO:0000256" key="3">
    <source>
        <dbReference type="ARBA" id="ARBA00022630"/>
    </source>
</evidence>
<dbReference type="PANTHER" id="PTHR42803">
    <property type="entry name" value="ACYL-COA DEHYDROGENASE"/>
    <property type="match status" value="1"/>
</dbReference>
<name>A0ABS7FMS2_9ACTN</name>
<dbReference type="InterPro" id="IPR013786">
    <property type="entry name" value="AcylCoA_DH/ox_N"/>
</dbReference>
<feature type="domain" description="Acetyl-CoA dehydrogenase-like C-terminal" evidence="9">
    <location>
        <begin position="453"/>
        <end position="570"/>
    </location>
</feature>
<dbReference type="InterPro" id="IPR009100">
    <property type="entry name" value="AcylCoA_DH/oxidase_NM_dom_sf"/>
</dbReference>
<evidence type="ECO:0000256" key="2">
    <source>
        <dbReference type="ARBA" id="ARBA00009347"/>
    </source>
</evidence>
<keyword evidence="4 5" id="KW-0274">FAD</keyword>
<evidence type="ECO:0000259" key="9">
    <source>
        <dbReference type="Pfam" id="PF12806"/>
    </source>
</evidence>
<sequence length="575" mass="62003">MTAPILSRRDLDFLLHEWLDVTALTERPRFAEHSRETFDAVLELAAEIAERDFRPHNRAADDHEPVMRADGSVEVLPEVGAALRRFADAGFTAASFDEELGGMQLPATVARAAMIWFQAANAGTSNYPLLTVGNANLIAHHGTPEQIEQWVRPMLEGRYFGTMCLSEPGAGSSLADITTKAEPQADGTYRITGSKMWISGGEHDLAENIVHLVLAKAPGGGPGVKGISLFIVPKVLPGGERNGVNLVGLNHKMGMRGTTNTLLGFDGATGYLVGEEHQGLAYMFHMMNEARIGVGMLATALGYTGYLQAVEYARVRTQGRVKGRVVPIIEHADVRRMLLAQKSYVEGALALGLYCSKLVDDQDTGVDAERAALLLDVLTPIAKSWPSQWCLEANSLAIQVHGGYGYARDYDVEQFYRDNRLNPIHEGTHGIQGLDLLGRKVVMNGGAGLAVLAETIGATVARAASGDALQAEYAGALGAALDRLLEVTATLWGTGDPAVALANSSVYLEAAGHIVVAWMWLEQLLAADGRDGAFYDGKRAAARYFLRFELPRTGPQLDLLSSLDRTTLDTDPAWL</sequence>
<dbReference type="Pfam" id="PF02771">
    <property type="entry name" value="Acyl-CoA_dh_N"/>
    <property type="match status" value="1"/>
</dbReference>
<dbReference type="Proteomes" id="UP000774570">
    <property type="component" value="Unassembled WGS sequence"/>
</dbReference>
<reference evidence="10 11" key="1">
    <citation type="submission" date="2021-07" db="EMBL/GenBank/DDBJ databases">
        <title>Actinomadura sp. PM05-2 isolated from lichen.</title>
        <authorList>
            <person name="Somphong A."/>
            <person name="Phongsopitanun W."/>
            <person name="Tanasupawat S."/>
            <person name="Peongsungnone V."/>
        </authorList>
    </citation>
    <scope>NUCLEOTIDE SEQUENCE [LARGE SCALE GENOMIC DNA]</scope>
    <source>
        <strain evidence="10 11">PM05-2</strain>
    </source>
</reference>
<dbReference type="SUPFAM" id="SSF47203">
    <property type="entry name" value="Acyl-CoA dehydrogenase C-terminal domain-like"/>
    <property type="match status" value="1"/>
</dbReference>
<dbReference type="Gene3D" id="1.10.540.10">
    <property type="entry name" value="Acyl-CoA dehydrogenase/oxidase, N-terminal domain"/>
    <property type="match status" value="1"/>
</dbReference>
<dbReference type="InterPro" id="IPR006091">
    <property type="entry name" value="Acyl-CoA_Oxase/DH_mid-dom"/>
</dbReference>
<dbReference type="RefSeq" id="WP_220163538.1">
    <property type="nucleotide sequence ID" value="NZ_JAIBOA010000002.1"/>
</dbReference>
<evidence type="ECO:0000256" key="1">
    <source>
        <dbReference type="ARBA" id="ARBA00001974"/>
    </source>
</evidence>
<dbReference type="Pfam" id="PF12806">
    <property type="entry name" value="Acyl-CoA_dh_C"/>
    <property type="match status" value="1"/>
</dbReference>
<evidence type="ECO:0000259" key="7">
    <source>
        <dbReference type="Pfam" id="PF02770"/>
    </source>
</evidence>
<dbReference type="InterPro" id="IPR037069">
    <property type="entry name" value="AcylCoA_DH/ox_N_sf"/>
</dbReference>
<evidence type="ECO:0000313" key="11">
    <source>
        <dbReference type="Proteomes" id="UP000774570"/>
    </source>
</evidence>
<proteinExistence type="inferred from homology"/>
<dbReference type="Pfam" id="PF00441">
    <property type="entry name" value="Acyl-CoA_dh_1"/>
    <property type="match status" value="1"/>
</dbReference>
<dbReference type="InterPro" id="IPR036250">
    <property type="entry name" value="AcylCo_DH-like_C"/>
</dbReference>
<evidence type="ECO:0000259" key="8">
    <source>
        <dbReference type="Pfam" id="PF02771"/>
    </source>
</evidence>
<dbReference type="Pfam" id="PF02770">
    <property type="entry name" value="Acyl-CoA_dh_M"/>
    <property type="match status" value="1"/>
</dbReference>
<dbReference type="EMBL" id="JAIBOA010000002">
    <property type="protein sequence ID" value="MBW8481684.1"/>
    <property type="molecule type" value="Genomic_DNA"/>
</dbReference>
<evidence type="ECO:0000256" key="5">
    <source>
        <dbReference type="RuleBase" id="RU362125"/>
    </source>
</evidence>
<keyword evidence="5" id="KW-0560">Oxidoreductase</keyword>
<evidence type="ECO:0000313" key="10">
    <source>
        <dbReference type="EMBL" id="MBW8481684.1"/>
    </source>
</evidence>